<dbReference type="InterPro" id="IPR011545">
    <property type="entry name" value="DEAD/DEAH_box_helicase_dom"/>
</dbReference>
<dbReference type="PANTHER" id="PTHR13710:SF105">
    <property type="entry name" value="ATP-DEPENDENT DNA HELICASE Q1"/>
    <property type="match status" value="1"/>
</dbReference>
<name>A0A9P6EGN2_9AGAR</name>
<dbReference type="GO" id="GO:0003677">
    <property type="term" value="F:DNA binding"/>
    <property type="evidence" value="ECO:0007669"/>
    <property type="project" value="UniProtKB-KW"/>
</dbReference>
<keyword evidence="3" id="KW-0413">Isomerase</keyword>
<evidence type="ECO:0000256" key="4">
    <source>
        <dbReference type="ARBA" id="ARBA00034617"/>
    </source>
</evidence>
<comment type="caution">
    <text evidence="7">The sequence shown here is derived from an EMBL/GenBank/DDBJ whole genome shotgun (WGS) entry which is preliminary data.</text>
</comment>
<dbReference type="Gene3D" id="3.40.50.300">
    <property type="entry name" value="P-loop containing nucleotide triphosphate hydrolases"/>
    <property type="match status" value="1"/>
</dbReference>
<comment type="catalytic activity">
    <reaction evidence="4">
        <text>Couples ATP hydrolysis with the unwinding of duplex DNA by translocating in the 3'-5' direction.</text>
        <dbReference type="EC" id="5.6.2.4"/>
    </reaction>
</comment>
<keyword evidence="2" id="KW-0238">DNA-binding</keyword>
<accession>A0A9P6EGN2</accession>
<dbReference type="GO" id="GO:0005694">
    <property type="term" value="C:chromosome"/>
    <property type="evidence" value="ECO:0007669"/>
    <property type="project" value="TreeGrafter"/>
</dbReference>
<evidence type="ECO:0000256" key="5">
    <source>
        <dbReference type="ARBA" id="ARBA00034808"/>
    </source>
</evidence>
<dbReference type="InterPro" id="IPR014001">
    <property type="entry name" value="Helicase_ATP-bd"/>
</dbReference>
<dbReference type="GO" id="GO:0009378">
    <property type="term" value="F:four-way junction helicase activity"/>
    <property type="evidence" value="ECO:0007669"/>
    <property type="project" value="TreeGrafter"/>
</dbReference>
<dbReference type="GO" id="GO:0005524">
    <property type="term" value="F:ATP binding"/>
    <property type="evidence" value="ECO:0007669"/>
    <property type="project" value="InterPro"/>
</dbReference>
<dbReference type="Proteomes" id="UP000807306">
    <property type="component" value="Unassembled WGS sequence"/>
</dbReference>
<dbReference type="PANTHER" id="PTHR13710">
    <property type="entry name" value="DNA HELICASE RECQ FAMILY MEMBER"/>
    <property type="match status" value="1"/>
</dbReference>
<dbReference type="PROSITE" id="PS51192">
    <property type="entry name" value="HELICASE_ATP_BIND_1"/>
    <property type="match status" value="1"/>
</dbReference>
<dbReference type="GO" id="GO:0043138">
    <property type="term" value="F:3'-5' DNA helicase activity"/>
    <property type="evidence" value="ECO:0007669"/>
    <property type="project" value="UniProtKB-EC"/>
</dbReference>
<evidence type="ECO:0000256" key="2">
    <source>
        <dbReference type="ARBA" id="ARBA00023125"/>
    </source>
</evidence>
<dbReference type="AlphaFoldDB" id="A0A9P6EGN2"/>
<evidence type="ECO:0000256" key="3">
    <source>
        <dbReference type="ARBA" id="ARBA00023235"/>
    </source>
</evidence>
<dbReference type="GO" id="GO:0006281">
    <property type="term" value="P:DNA repair"/>
    <property type="evidence" value="ECO:0007669"/>
    <property type="project" value="TreeGrafter"/>
</dbReference>
<keyword evidence="8" id="KW-1185">Reference proteome</keyword>
<organism evidence="7 8">
    <name type="scientific">Crepidotus variabilis</name>
    <dbReference type="NCBI Taxonomy" id="179855"/>
    <lineage>
        <taxon>Eukaryota</taxon>
        <taxon>Fungi</taxon>
        <taxon>Dikarya</taxon>
        <taxon>Basidiomycota</taxon>
        <taxon>Agaricomycotina</taxon>
        <taxon>Agaricomycetes</taxon>
        <taxon>Agaricomycetidae</taxon>
        <taxon>Agaricales</taxon>
        <taxon>Agaricineae</taxon>
        <taxon>Crepidotaceae</taxon>
        <taxon>Crepidotus</taxon>
    </lineage>
</organism>
<evidence type="ECO:0000313" key="8">
    <source>
        <dbReference type="Proteomes" id="UP000807306"/>
    </source>
</evidence>
<comment type="similarity">
    <text evidence="1">Belongs to the helicase family. RecQ subfamily.</text>
</comment>
<gene>
    <name evidence="7" type="ORF">CPB83DRAFT_766381</name>
</gene>
<feature type="domain" description="Helicase ATP-binding" evidence="6">
    <location>
        <begin position="1"/>
        <end position="114"/>
    </location>
</feature>
<proteinExistence type="inferred from homology"/>
<evidence type="ECO:0000313" key="7">
    <source>
        <dbReference type="EMBL" id="KAF9528727.1"/>
    </source>
</evidence>
<dbReference type="Pfam" id="PF00270">
    <property type="entry name" value="DEAD"/>
    <property type="match status" value="1"/>
</dbReference>
<dbReference type="GO" id="GO:0005737">
    <property type="term" value="C:cytoplasm"/>
    <property type="evidence" value="ECO:0007669"/>
    <property type="project" value="TreeGrafter"/>
</dbReference>
<evidence type="ECO:0000259" key="6">
    <source>
        <dbReference type="PROSITE" id="PS51192"/>
    </source>
</evidence>
<dbReference type="OrthoDB" id="2499463at2759"/>
<dbReference type="EC" id="5.6.2.4" evidence="5"/>
<reference evidence="7" key="1">
    <citation type="submission" date="2020-11" db="EMBL/GenBank/DDBJ databases">
        <authorList>
            <consortium name="DOE Joint Genome Institute"/>
            <person name="Ahrendt S."/>
            <person name="Riley R."/>
            <person name="Andreopoulos W."/>
            <person name="Labutti K."/>
            <person name="Pangilinan J."/>
            <person name="Ruiz-Duenas F.J."/>
            <person name="Barrasa J.M."/>
            <person name="Sanchez-Garcia M."/>
            <person name="Camarero S."/>
            <person name="Miyauchi S."/>
            <person name="Serrano A."/>
            <person name="Linde D."/>
            <person name="Babiker R."/>
            <person name="Drula E."/>
            <person name="Ayuso-Fernandez I."/>
            <person name="Pacheco R."/>
            <person name="Padilla G."/>
            <person name="Ferreira P."/>
            <person name="Barriuso J."/>
            <person name="Kellner H."/>
            <person name="Castanera R."/>
            <person name="Alfaro M."/>
            <person name="Ramirez L."/>
            <person name="Pisabarro A.G."/>
            <person name="Kuo A."/>
            <person name="Tritt A."/>
            <person name="Lipzen A."/>
            <person name="He G."/>
            <person name="Yan M."/>
            <person name="Ng V."/>
            <person name="Cullen D."/>
            <person name="Martin F."/>
            <person name="Rosso M.-N."/>
            <person name="Henrissat B."/>
            <person name="Hibbett D."/>
            <person name="Martinez A.T."/>
            <person name="Grigoriev I.V."/>
        </authorList>
    </citation>
    <scope>NUCLEOTIDE SEQUENCE</scope>
    <source>
        <strain evidence="7">CBS 506.95</strain>
    </source>
</reference>
<protein>
    <recommendedName>
        <fullName evidence="5">DNA 3'-5' helicase</fullName>
        <ecNumber evidence="5">5.6.2.4</ecNumber>
    </recommendedName>
</protein>
<dbReference type="EMBL" id="MU157851">
    <property type="protein sequence ID" value="KAF9528727.1"/>
    <property type="molecule type" value="Genomic_DNA"/>
</dbReference>
<feature type="non-terminal residue" evidence="7">
    <location>
        <position position="1"/>
    </location>
</feature>
<dbReference type="SUPFAM" id="SSF52540">
    <property type="entry name" value="P-loop containing nucleoside triphosphate hydrolases"/>
    <property type="match status" value="1"/>
</dbReference>
<sequence length="128" mass="14179">LSATAVNGDTWDEKLREGLKNGRFQGIFASPEMCLQHKGFRRFLSTKLRDVCAIIVDEAHCISQWGGDFREAYAKLKDLRTFVPPEIPVLATSATLCPSSLKDVKSCLGLDLNTGFHLNLGNDRPNIT</sequence>
<evidence type="ECO:0000256" key="1">
    <source>
        <dbReference type="ARBA" id="ARBA00005446"/>
    </source>
</evidence>
<dbReference type="GO" id="GO:0006310">
    <property type="term" value="P:DNA recombination"/>
    <property type="evidence" value="ECO:0007669"/>
    <property type="project" value="TreeGrafter"/>
</dbReference>
<dbReference type="InterPro" id="IPR027417">
    <property type="entry name" value="P-loop_NTPase"/>
</dbReference>